<gene>
    <name evidence="8" type="ORF">D7I47_14545</name>
</gene>
<dbReference type="GO" id="GO:0042802">
    <property type="term" value="F:identical protein binding"/>
    <property type="evidence" value="ECO:0007669"/>
    <property type="project" value="TreeGrafter"/>
</dbReference>
<dbReference type="Gene3D" id="3.90.1150.10">
    <property type="entry name" value="Aspartate Aminotransferase, domain 1"/>
    <property type="match status" value="1"/>
</dbReference>
<dbReference type="PANTHER" id="PTHR11986">
    <property type="entry name" value="AMINOTRANSFERASE CLASS III"/>
    <property type="match status" value="1"/>
</dbReference>
<dbReference type="AlphaFoldDB" id="A0A387B6G6"/>
<keyword evidence="5 7" id="KW-0663">Pyridoxal phosphate</keyword>
<dbReference type="InterPro" id="IPR015422">
    <property type="entry name" value="PyrdxlP-dep_Trfase_small"/>
</dbReference>
<comment type="cofactor">
    <cofactor evidence="1">
        <name>pyridoxal 5'-phosphate</name>
        <dbReference type="ChEBI" id="CHEBI:597326"/>
    </cofactor>
</comment>
<evidence type="ECO:0000256" key="6">
    <source>
        <dbReference type="ARBA" id="ARBA00029440"/>
    </source>
</evidence>
<dbReference type="GO" id="GO:0006526">
    <property type="term" value="P:L-arginine biosynthetic process"/>
    <property type="evidence" value="ECO:0007669"/>
    <property type="project" value="UniProtKB-ARBA"/>
</dbReference>
<dbReference type="PIRSF" id="PIRSF000521">
    <property type="entry name" value="Transaminase_4ab_Lys_Orn"/>
    <property type="match status" value="1"/>
</dbReference>
<dbReference type="Gene3D" id="3.40.640.10">
    <property type="entry name" value="Type I PLP-dependent aspartate aminotransferase-like (Major domain)"/>
    <property type="match status" value="1"/>
</dbReference>
<dbReference type="KEGG" id="lyd:D7I47_14545"/>
<dbReference type="RefSeq" id="WP_120763712.1">
    <property type="nucleotide sequence ID" value="NZ_CP032630.1"/>
</dbReference>
<organism evidence="8 9">
    <name type="scientific">Protaetiibacter intestinalis</name>
    <dbReference type="NCBI Taxonomy" id="2419774"/>
    <lineage>
        <taxon>Bacteria</taxon>
        <taxon>Bacillati</taxon>
        <taxon>Actinomycetota</taxon>
        <taxon>Actinomycetes</taxon>
        <taxon>Micrococcales</taxon>
        <taxon>Microbacteriaceae</taxon>
        <taxon>Protaetiibacter</taxon>
    </lineage>
</organism>
<dbReference type="InterPro" id="IPR015421">
    <property type="entry name" value="PyrdxlP-dep_Trfase_major"/>
</dbReference>
<evidence type="ECO:0000256" key="2">
    <source>
        <dbReference type="ARBA" id="ARBA00022576"/>
    </source>
</evidence>
<evidence type="ECO:0000256" key="1">
    <source>
        <dbReference type="ARBA" id="ARBA00001933"/>
    </source>
</evidence>
<dbReference type="FunFam" id="3.40.640.10:FF:000004">
    <property type="entry name" value="Acetylornithine aminotransferase"/>
    <property type="match status" value="1"/>
</dbReference>
<dbReference type="OrthoDB" id="9801052at2"/>
<evidence type="ECO:0000256" key="4">
    <source>
        <dbReference type="ARBA" id="ARBA00022679"/>
    </source>
</evidence>
<dbReference type="GO" id="GO:0003992">
    <property type="term" value="F:N2-acetyl-L-ornithine:2-oxoglutarate 5-aminotransferase activity"/>
    <property type="evidence" value="ECO:0007669"/>
    <property type="project" value="UniProtKB-EC"/>
</dbReference>
<dbReference type="NCBIfam" id="TIGR00707">
    <property type="entry name" value="argD"/>
    <property type="match status" value="1"/>
</dbReference>
<protein>
    <submittedName>
        <fullName evidence="8">Acetylornithine transaminase</fullName>
        <ecNumber evidence="8">2.6.1.11</ecNumber>
    </submittedName>
</protein>
<dbReference type="SUPFAM" id="SSF53383">
    <property type="entry name" value="PLP-dependent transferases"/>
    <property type="match status" value="1"/>
</dbReference>
<keyword evidence="3" id="KW-0028">Amino-acid biosynthesis</keyword>
<dbReference type="EC" id="2.6.1.11" evidence="8"/>
<dbReference type="InterPro" id="IPR015424">
    <property type="entry name" value="PyrdxlP-dep_Trfase"/>
</dbReference>
<sequence length="397" mass="41481">MTATEDSRDTFSRVMMKSAPAPLAVLARGEGARVWDVEGNDYLDFLAGIAVNALGHAHPAFTEAVSRQAATLAHVSNYFATEPQLELAERLTRLTGGDRVFLCNSGAEAIEAAVKLARLTGRPRILALENSFHGRTMGSLSLTGKPALRGPFEPLLPGVDHIPSTIEALEAALAPGDVAALVVEPIKGEAGVVELPEGYLAAARELTARHGTLLVLDEIQTGAGRTGDWFAFQHEGIVPDAVALAKGIGGGFPIGALVTFGAASELFGPGHHGSTFGGNPLAAATANAVLGEIESAGLVENARTRGAELRARIELIGSPLVTDIQGRGLLLGIGLTEPVAGIVARRALELGLIVNAANEHRIRLAPPLIIGDDELHEFTRKFTEALELPHTDPGDHA</sequence>
<comment type="similarity">
    <text evidence="7">Belongs to the class-III pyridoxal-phosphate-dependent aminotransferase family.</text>
</comment>
<dbReference type="NCBIfam" id="NF002874">
    <property type="entry name" value="PRK03244.1"/>
    <property type="match status" value="1"/>
</dbReference>
<dbReference type="PROSITE" id="PS00600">
    <property type="entry name" value="AA_TRANSFER_CLASS_3"/>
    <property type="match status" value="1"/>
</dbReference>
<dbReference type="CDD" id="cd00610">
    <property type="entry name" value="OAT_like"/>
    <property type="match status" value="1"/>
</dbReference>
<evidence type="ECO:0000256" key="5">
    <source>
        <dbReference type="ARBA" id="ARBA00022898"/>
    </source>
</evidence>
<name>A0A387B6G6_9MICO</name>
<reference evidence="9" key="1">
    <citation type="submission" date="2018-09" db="EMBL/GenBank/DDBJ databases">
        <title>Genome sequencing of strain 2DFWR-13.</title>
        <authorList>
            <person name="Heo J."/>
            <person name="Kim S.-J."/>
            <person name="Kwon S.-W."/>
        </authorList>
    </citation>
    <scope>NUCLEOTIDE SEQUENCE [LARGE SCALE GENOMIC DNA]</scope>
    <source>
        <strain evidence="9">2DFWR-13</strain>
    </source>
</reference>
<dbReference type="InterPro" id="IPR004636">
    <property type="entry name" value="AcOrn/SuccOrn_fam"/>
</dbReference>
<dbReference type="InterPro" id="IPR049704">
    <property type="entry name" value="Aminotrans_3_PPA_site"/>
</dbReference>
<evidence type="ECO:0000313" key="8">
    <source>
        <dbReference type="EMBL" id="AYF99344.1"/>
    </source>
</evidence>
<comment type="pathway">
    <text evidence="6">Amino-acid biosynthesis.</text>
</comment>
<dbReference type="Pfam" id="PF00202">
    <property type="entry name" value="Aminotran_3"/>
    <property type="match status" value="1"/>
</dbReference>
<dbReference type="PANTHER" id="PTHR11986:SF79">
    <property type="entry name" value="ACETYLORNITHINE AMINOTRANSFERASE, MITOCHONDRIAL"/>
    <property type="match status" value="1"/>
</dbReference>
<evidence type="ECO:0000313" key="9">
    <source>
        <dbReference type="Proteomes" id="UP000278886"/>
    </source>
</evidence>
<accession>A0A387B6G6</accession>
<dbReference type="EMBL" id="CP032630">
    <property type="protein sequence ID" value="AYF99344.1"/>
    <property type="molecule type" value="Genomic_DNA"/>
</dbReference>
<dbReference type="InterPro" id="IPR050103">
    <property type="entry name" value="Class-III_PLP-dep_AT"/>
</dbReference>
<evidence type="ECO:0000256" key="3">
    <source>
        <dbReference type="ARBA" id="ARBA00022605"/>
    </source>
</evidence>
<evidence type="ECO:0000256" key="7">
    <source>
        <dbReference type="RuleBase" id="RU003560"/>
    </source>
</evidence>
<proteinExistence type="inferred from homology"/>
<dbReference type="GO" id="GO:0030170">
    <property type="term" value="F:pyridoxal phosphate binding"/>
    <property type="evidence" value="ECO:0007669"/>
    <property type="project" value="InterPro"/>
</dbReference>
<keyword evidence="9" id="KW-1185">Reference proteome</keyword>
<keyword evidence="4 8" id="KW-0808">Transferase</keyword>
<dbReference type="InterPro" id="IPR005814">
    <property type="entry name" value="Aminotrans_3"/>
</dbReference>
<keyword evidence="2 8" id="KW-0032">Aminotransferase</keyword>
<dbReference type="Proteomes" id="UP000278886">
    <property type="component" value="Chromosome"/>
</dbReference>